<dbReference type="Proteomes" id="UP000267003">
    <property type="component" value="Unassembled WGS sequence"/>
</dbReference>
<comment type="caution">
    <text evidence="2">The sequence shown here is derived from an EMBL/GenBank/DDBJ whole genome shotgun (WGS) entry which is preliminary data.</text>
</comment>
<proteinExistence type="predicted"/>
<feature type="non-terminal residue" evidence="2">
    <location>
        <position position="1"/>
    </location>
</feature>
<feature type="region of interest" description="Disordered" evidence="1">
    <location>
        <begin position="1"/>
        <end position="45"/>
    </location>
</feature>
<evidence type="ECO:0000313" key="2">
    <source>
        <dbReference type="EMBL" id="RKH53217.1"/>
    </source>
</evidence>
<name>A0A3A8P9N5_9BACT</name>
<sequence>DRDEDDEDDEEADEPRTGASSKKTAPREKPAAKTASLPTAKKAKK</sequence>
<dbReference type="EMBL" id="RAWK01000419">
    <property type="protein sequence ID" value="RKH53217.1"/>
    <property type="molecule type" value="Genomic_DNA"/>
</dbReference>
<accession>A0A3A8P9N5</accession>
<protein>
    <submittedName>
        <fullName evidence="2">Acyl dehydratase</fullName>
    </submittedName>
</protein>
<organism evidence="2 3">
    <name type="scientific">Corallococcus aberystwythensis</name>
    <dbReference type="NCBI Taxonomy" id="2316722"/>
    <lineage>
        <taxon>Bacteria</taxon>
        <taxon>Pseudomonadati</taxon>
        <taxon>Myxococcota</taxon>
        <taxon>Myxococcia</taxon>
        <taxon>Myxococcales</taxon>
        <taxon>Cystobacterineae</taxon>
        <taxon>Myxococcaceae</taxon>
        <taxon>Corallococcus</taxon>
    </lineage>
</organism>
<dbReference type="AlphaFoldDB" id="A0A3A8P9N5"/>
<keyword evidence="3" id="KW-1185">Reference proteome</keyword>
<reference evidence="3" key="1">
    <citation type="submission" date="2018-09" db="EMBL/GenBank/DDBJ databases">
        <authorList>
            <person name="Livingstone P.G."/>
            <person name="Whitworth D.E."/>
        </authorList>
    </citation>
    <scope>NUCLEOTIDE SEQUENCE [LARGE SCALE GENOMIC DNA]</scope>
    <source>
        <strain evidence="3">AB050A</strain>
    </source>
</reference>
<feature type="compositionally biased region" description="Acidic residues" evidence="1">
    <location>
        <begin position="1"/>
        <end position="13"/>
    </location>
</feature>
<evidence type="ECO:0000313" key="3">
    <source>
        <dbReference type="Proteomes" id="UP000267003"/>
    </source>
</evidence>
<gene>
    <name evidence="2" type="ORF">D7W81_39330</name>
</gene>
<evidence type="ECO:0000256" key="1">
    <source>
        <dbReference type="SAM" id="MobiDB-lite"/>
    </source>
</evidence>